<dbReference type="OrthoDB" id="369398at2"/>
<feature type="domain" description="PTS EIIB type-2" evidence="5">
    <location>
        <begin position="387"/>
        <end position="477"/>
    </location>
</feature>
<organism evidence="6 7">
    <name type="scientific">Alkalicoccus urumqiensis</name>
    <name type="common">Bacillus urumqiensis</name>
    <dbReference type="NCBI Taxonomy" id="1548213"/>
    <lineage>
        <taxon>Bacteria</taxon>
        <taxon>Bacillati</taxon>
        <taxon>Bacillota</taxon>
        <taxon>Bacilli</taxon>
        <taxon>Bacillales</taxon>
        <taxon>Bacillaceae</taxon>
        <taxon>Alkalicoccus</taxon>
    </lineage>
</organism>
<dbReference type="InterPro" id="IPR013011">
    <property type="entry name" value="PTS_EIIB_2"/>
</dbReference>
<proteinExistence type="predicted"/>
<feature type="domain" description="PTS EIIA type-2" evidence="4">
    <location>
        <begin position="490"/>
        <end position="625"/>
    </location>
</feature>
<dbReference type="Pfam" id="PF05043">
    <property type="entry name" value="Mga"/>
    <property type="match status" value="1"/>
</dbReference>
<evidence type="ECO:0000256" key="3">
    <source>
        <dbReference type="ARBA" id="ARBA00023163"/>
    </source>
</evidence>
<evidence type="ECO:0000313" key="6">
    <source>
        <dbReference type="EMBL" id="PRO67080.1"/>
    </source>
</evidence>
<comment type="caution">
    <text evidence="6">The sequence shown here is derived from an EMBL/GenBank/DDBJ whole genome shotgun (WGS) entry which is preliminary data.</text>
</comment>
<evidence type="ECO:0000256" key="1">
    <source>
        <dbReference type="ARBA" id="ARBA00022679"/>
    </source>
</evidence>
<dbReference type="PROSITE" id="PS51099">
    <property type="entry name" value="PTS_EIIB_TYPE_2"/>
    <property type="match status" value="1"/>
</dbReference>
<keyword evidence="2" id="KW-0805">Transcription regulation</keyword>
<dbReference type="CDD" id="cd05568">
    <property type="entry name" value="PTS_IIB_bgl_like"/>
    <property type="match status" value="1"/>
</dbReference>
<dbReference type="PROSITE" id="PS51094">
    <property type="entry name" value="PTS_EIIA_TYPE_2"/>
    <property type="match status" value="1"/>
</dbReference>
<dbReference type="GO" id="GO:0008982">
    <property type="term" value="F:protein-N(PI)-phosphohistidine-sugar phosphotransferase activity"/>
    <property type="evidence" value="ECO:0007669"/>
    <property type="project" value="InterPro"/>
</dbReference>
<keyword evidence="3" id="KW-0804">Transcription</keyword>
<dbReference type="Gene3D" id="3.40.930.10">
    <property type="entry name" value="Mannitol-specific EII, Chain A"/>
    <property type="match status" value="1"/>
</dbReference>
<dbReference type="PANTHER" id="PTHR30185">
    <property type="entry name" value="CRYPTIC BETA-GLUCOSIDE BGL OPERON ANTITERMINATOR"/>
    <property type="match status" value="1"/>
</dbReference>
<dbReference type="InterPro" id="IPR036095">
    <property type="entry name" value="PTS_EIIB-like_sf"/>
</dbReference>
<protein>
    <recommendedName>
        <fullName evidence="8">PTS system EIIA component</fullName>
    </recommendedName>
</protein>
<dbReference type="GO" id="GO:0009401">
    <property type="term" value="P:phosphoenolpyruvate-dependent sugar phosphotransferase system"/>
    <property type="evidence" value="ECO:0007669"/>
    <property type="project" value="InterPro"/>
</dbReference>
<evidence type="ECO:0008006" key="8">
    <source>
        <dbReference type="Google" id="ProtNLM"/>
    </source>
</evidence>
<keyword evidence="7" id="KW-1185">Reference proteome</keyword>
<evidence type="ECO:0000313" key="7">
    <source>
        <dbReference type="Proteomes" id="UP000243650"/>
    </source>
</evidence>
<dbReference type="InterPro" id="IPR036388">
    <property type="entry name" value="WH-like_DNA-bd_sf"/>
</dbReference>
<evidence type="ECO:0000259" key="4">
    <source>
        <dbReference type="PROSITE" id="PS51094"/>
    </source>
</evidence>
<dbReference type="InterPro" id="IPR002178">
    <property type="entry name" value="PTS_EIIA_type-2_dom"/>
</dbReference>
<dbReference type="InterPro" id="IPR050661">
    <property type="entry name" value="BglG_antiterminators"/>
</dbReference>
<dbReference type="SUPFAM" id="SSF52794">
    <property type="entry name" value="PTS system IIB component-like"/>
    <property type="match status" value="1"/>
</dbReference>
<evidence type="ECO:0000256" key="2">
    <source>
        <dbReference type="ARBA" id="ARBA00023015"/>
    </source>
</evidence>
<dbReference type="PANTHER" id="PTHR30185:SF18">
    <property type="entry name" value="TRANSCRIPTIONAL REGULATOR MTLR"/>
    <property type="match status" value="1"/>
</dbReference>
<dbReference type="InterPro" id="IPR016152">
    <property type="entry name" value="PTrfase/Anion_transptr"/>
</dbReference>
<dbReference type="Gene3D" id="1.10.10.10">
    <property type="entry name" value="Winged helix-like DNA-binding domain superfamily/Winged helix DNA-binding domain"/>
    <property type="match status" value="1"/>
</dbReference>
<dbReference type="RefSeq" id="WP_105957466.1">
    <property type="nucleotide sequence ID" value="NZ_PVNS01000001.1"/>
</dbReference>
<dbReference type="Proteomes" id="UP000243650">
    <property type="component" value="Unassembled WGS sequence"/>
</dbReference>
<dbReference type="EMBL" id="PVNS01000001">
    <property type="protein sequence ID" value="PRO67080.1"/>
    <property type="molecule type" value="Genomic_DNA"/>
</dbReference>
<name>A0A2P6MLE9_ALKUR</name>
<dbReference type="Gene3D" id="3.40.50.2300">
    <property type="match status" value="1"/>
</dbReference>
<dbReference type="InterPro" id="IPR036390">
    <property type="entry name" value="WH_DNA-bd_sf"/>
</dbReference>
<dbReference type="AlphaFoldDB" id="A0A2P6MLE9"/>
<accession>A0A2P6MLE9</accession>
<dbReference type="Pfam" id="PF00359">
    <property type="entry name" value="PTS_EIIA_2"/>
    <property type="match status" value="1"/>
</dbReference>
<gene>
    <name evidence="6" type="ORF">C6I21_00490</name>
</gene>
<keyword evidence="1" id="KW-0808">Transferase</keyword>
<sequence>MNARRRQLIQMILNGHTRFKLKEAEEVFGVGERTLRYDLDTVADWLHTKGVTLEHLSGQGVWELAGDPDPVQLEQIHEELNRQGRSVSTKERLFFILHELLLAEDWLTLRELAEELEVSKATVVQQMDHAESWTASFHLQLERTRQGFRLTGSERNKRMAILSIIGQLEELWDSMNPLPYINWFHLKLRELEESEALIYEALPDKGIPSTFYYVWALHLERTRASCPIQGERSPENLPEWFTRLWEDLCRQTGTTVSSDEMAFAFHYLKATSSIFSETRLSVQDTAFFSFLEKIEVRMGLTGTSEKQRNELYHEWQALQYGQAHRIQTVHPLRQKIEDQYPFILFHLWETLQEDTEQPARLTVDMIIPLVICMAVIYEKASFENERYKVWVVCPRGLAASRLLTVTLMKHFPQIDVKRTISISELEEETGWEKPDFIVSSVSLPASPCPYVTVKPVMTEEEIKKIAHFIEESGHRNDSLLAGDSRSAVHALIPPERIMIYAPVEGEGLGPVLRAGVSMLEQAGITAPGFLEDIERTVLEKDYLYEIVPGLLFIHTHSDHVYRAGFSLVQLPEPFQRGERIHSTAILFMATPDKQAHLPQLQYLYQLLTNEACMNAILDWKRLSKR</sequence>
<dbReference type="InterPro" id="IPR007737">
    <property type="entry name" value="Mga_HTH"/>
</dbReference>
<evidence type="ECO:0000259" key="5">
    <source>
        <dbReference type="PROSITE" id="PS51099"/>
    </source>
</evidence>
<reference evidence="6 7" key="1">
    <citation type="submission" date="2018-03" db="EMBL/GenBank/DDBJ databases">
        <title>Bacillus urumqiensis sp. nov., a moderately haloalkaliphilic bacterium isolated from a salt lake.</title>
        <authorList>
            <person name="Zhao B."/>
            <person name="Liao Z."/>
        </authorList>
    </citation>
    <scope>NUCLEOTIDE SEQUENCE [LARGE SCALE GENOMIC DNA]</scope>
    <source>
        <strain evidence="6 7">BZ-SZ-XJ18</strain>
    </source>
</reference>
<dbReference type="SUPFAM" id="SSF55804">
    <property type="entry name" value="Phoshotransferase/anion transport protein"/>
    <property type="match status" value="1"/>
</dbReference>
<dbReference type="SUPFAM" id="SSF46785">
    <property type="entry name" value="Winged helix' DNA-binding domain"/>
    <property type="match status" value="1"/>
</dbReference>